<proteinExistence type="inferred from homology"/>
<evidence type="ECO:0000256" key="7">
    <source>
        <dbReference type="SAM" id="MobiDB-lite"/>
    </source>
</evidence>
<evidence type="ECO:0000313" key="8">
    <source>
        <dbReference type="EMBL" id="KDQ11414.1"/>
    </source>
</evidence>
<sequence>MDADDDAQQPFLDTVMGELSFFRAITRARPVGIHRFFHLVSMRQLIREDTNTIVSVDEIWTKLRRCYDLDVLEGLEASDPDADFDSSASSPAGVLSPSAINEVALLTHPYFRTEFALPHASFEPLIAPRRIQEGSATSDDDEVIEMPQPRRSESVRKKSTMAGAGLVGGESDSSELTEGEDDADDDGEKKSARVGSVLTTTEGEVEEEAGNSPGPSSKTRGRKPPVKGKKKGTTSVVVTKGRPPNPQTKKKKKASPFPNMPLSGV</sequence>
<feature type="compositionally biased region" description="Acidic residues" evidence="7">
    <location>
        <begin position="172"/>
        <end position="186"/>
    </location>
</feature>
<evidence type="ECO:0000313" key="9">
    <source>
        <dbReference type="Proteomes" id="UP000027195"/>
    </source>
</evidence>
<keyword evidence="9" id="KW-1185">Reference proteome</keyword>
<dbReference type="EMBL" id="KL198058">
    <property type="protein sequence ID" value="KDQ11414.1"/>
    <property type="molecule type" value="Genomic_DNA"/>
</dbReference>
<dbReference type="InterPro" id="IPR012423">
    <property type="entry name" value="Eaf7/MRGBP"/>
</dbReference>
<dbReference type="GO" id="GO:0005634">
    <property type="term" value="C:nucleus"/>
    <property type="evidence" value="ECO:0007669"/>
    <property type="project" value="UniProtKB-SubCell"/>
</dbReference>
<accession>A0A067M7A0</accession>
<protein>
    <recommendedName>
        <fullName evidence="10">Chromatin modification-related protein EAF7</fullName>
    </recommendedName>
</protein>
<evidence type="ECO:0000256" key="4">
    <source>
        <dbReference type="ARBA" id="ARBA00023015"/>
    </source>
</evidence>
<dbReference type="Pfam" id="PF07904">
    <property type="entry name" value="Eaf7"/>
    <property type="match status" value="1"/>
</dbReference>
<dbReference type="HOGENOM" id="CLU_083099_0_0_1"/>
<keyword evidence="3" id="KW-0156">Chromatin regulator</keyword>
<keyword evidence="5" id="KW-0804">Transcription</keyword>
<dbReference type="GO" id="GO:0006325">
    <property type="term" value="P:chromatin organization"/>
    <property type="evidence" value="ECO:0007669"/>
    <property type="project" value="UniProtKB-KW"/>
</dbReference>
<dbReference type="PANTHER" id="PTHR13581:SF5">
    <property type="entry name" value="MRG_MORF4L-BINDING PROTEIN"/>
    <property type="match status" value="1"/>
</dbReference>
<feature type="region of interest" description="Disordered" evidence="7">
    <location>
        <begin position="133"/>
        <end position="265"/>
    </location>
</feature>
<dbReference type="GO" id="GO:0035267">
    <property type="term" value="C:NuA4 histone acetyltransferase complex"/>
    <property type="evidence" value="ECO:0007669"/>
    <property type="project" value="TreeGrafter"/>
</dbReference>
<keyword evidence="4" id="KW-0805">Transcription regulation</keyword>
<evidence type="ECO:0000256" key="5">
    <source>
        <dbReference type="ARBA" id="ARBA00023163"/>
    </source>
</evidence>
<dbReference type="Proteomes" id="UP000027195">
    <property type="component" value="Unassembled WGS sequence"/>
</dbReference>
<evidence type="ECO:0000256" key="1">
    <source>
        <dbReference type="ARBA" id="ARBA00004123"/>
    </source>
</evidence>
<evidence type="ECO:0008006" key="10">
    <source>
        <dbReference type="Google" id="ProtNLM"/>
    </source>
</evidence>
<comment type="subcellular location">
    <subcellularLocation>
        <location evidence="1">Nucleus</location>
    </subcellularLocation>
</comment>
<comment type="similarity">
    <text evidence="2">Belongs to the EAF7 family.</text>
</comment>
<dbReference type="PANTHER" id="PTHR13581">
    <property type="entry name" value="MRG-BINDING PROTEIN"/>
    <property type="match status" value="1"/>
</dbReference>
<evidence type="ECO:0000256" key="6">
    <source>
        <dbReference type="ARBA" id="ARBA00023242"/>
    </source>
</evidence>
<gene>
    <name evidence="8" type="ORF">BOTBODRAFT_177252</name>
</gene>
<feature type="compositionally biased region" description="Low complexity" evidence="7">
    <location>
        <begin position="233"/>
        <end position="242"/>
    </location>
</feature>
<reference evidence="9" key="1">
    <citation type="journal article" date="2014" name="Proc. Natl. Acad. Sci. U.S.A.">
        <title>Extensive sampling of basidiomycete genomes demonstrates inadequacy of the white-rot/brown-rot paradigm for wood decay fungi.</title>
        <authorList>
            <person name="Riley R."/>
            <person name="Salamov A.A."/>
            <person name="Brown D.W."/>
            <person name="Nagy L.G."/>
            <person name="Floudas D."/>
            <person name="Held B.W."/>
            <person name="Levasseur A."/>
            <person name="Lombard V."/>
            <person name="Morin E."/>
            <person name="Otillar R."/>
            <person name="Lindquist E.A."/>
            <person name="Sun H."/>
            <person name="LaButti K.M."/>
            <person name="Schmutz J."/>
            <person name="Jabbour D."/>
            <person name="Luo H."/>
            <person name="Baker S.E."/>
            <person name="Pisabarro A.G."/>
            <person name="Walton J.D."/>
            <person name="Blanchette R.A."/>
            <person name="Henrissat B."/>
            <person name="Martin F."/>
            <person name="Cullen D."/>
            <person name="Hibbett D.S."/>
            <person name="Grigoriev I.V."/>
        </authorList>
    </citation>
    <scope>NUCLEOTIDE SEQUENCE [LARGE SCALE GENOMIC DNA]</scope>
    <source>
        <strain evidence="9">FD-172 SS1</strain>
    </source>
</reference>
<dbReference type="OrthoDB" id="5595141at2759"/>
<dbReference type="STRING" id="930990.A0A067M7A0"/>
<dbReference type="AlphaFoldDB" id="A0A067M7A0"/>
<dbReference type="GO" id="GO:0006357">
    <property type="term" value="P:regulation of transcription by RNA polymerase II"/>
    <property type="evidence" value="ECO:0007669"/>
    <property type="project" value="TreeGrafter"/>
</dbReference>
<feature type="compositionally biased region" description="Basic residues" evidence="7">
    <location>
        <begin position="219"/>
        <end position="232"/>
    </location>
</feature>
<dbReference type="InParanoid" id="A0A067M7A0"/>
<organism evidence="8 9">
    <name type="scientific">Botryobasidium botryosum (strain FD-172 SS1)</name>
    <dbReference type="NCBI Taxonomy" id="930990"/>
    <lineage>
        <taxon>Eukaryota</taxon>
        <taxon>Fungi</taxon>
        <taxon>Dikarya</taxon>
        <taxon>Basidiomycota</taxon>
        <taxon>Agaricomycotina</taxon>
        <taxon>Agaricomycetes</taxon>
        <taxon>Cantharellales</taxon>
        <taxon>Botryobasidiaceae</taxon>
        <taxon>Botryobasidium</taxon>
    </lineage>
</organism>
<keyword evidence="6" id="KW-0539">Nucleus</keyword>
<evidence type="ECO:0000256" key="3">
    <source>
        <dbReference type="ARBA" id="ARBA00022853"/>
    </source>
</evidence>
<evidence type="ECO:0000256" key="2">
    <source>
        <dbReference type="ARBA" id="ARBA00007117"/>
    </source>
</evidence>
<name>A0A067M7A0_BOTB1</name>